<feature type="compositionally biased region" description="Basic and acidic residues" evidence="1">
    <location>
        <begin position="36"/>
        <end position="59"/>
    </location>
</feature>
<proteinExistence type="predicted"/>
<organism evidence="2 3">
    <name type="scientific">Prorocentrum cordatum</name>
    <dbReference type="NCBI Taxonomy" id="2364126"/>
    <lineage>
        <taxon>Eukaryota</taxon>
        <taxon>Sar</taxon>
        <taxon>Alveolata</taxon>
        <taxon>Dinophyceae</taxon>
        <taxon>Prorocentrales</taxon>
        <taxon>Prorocentraceae</taxon>
        <taxon>Prorocentrum</taxon>
    </lineage>
</organism>
<dbReference type="EMBL" id="CAUYUJ010014838">
    <property type="protein sequence ID" value="CAK0846659.1"/>
    <property type="molecule type" value="Genomic_DNA"/>
</dbReference>
<feature type="compositionally biased region" description="Basic and acidic residues" evidence="1">
    <location>
        <begin position="294"/>
        <end position="309"/>
    </location>
</feature>
<evidence type="ECO:0000313" key="2">
    <source>
        <dbReference type="EMBL" id="CAK0846659.1"/>
    </source>
</evidence>
<dbReference type="Proteomes" id="UP001189429">
    <property type="component" value="Unassembled WGS sequence"/>
</dbReference>
<feature type="region of interest" description="Disordered" evidence="1">
    <location>
        <begin position="283"/>
        <end position="309"/>
    </location>
</feature>
<accession>A0ABN9TM47</accession>
<protein>
    <submittedName>
        <fullName evidence="2">Uncharacterized protein</fullName>
    </submittedName>
</protein>
<name>A0ABN9TM47_9DINO</name>
<evidence type="ECO:0000313" key="3">
    <source>
        <dbReference type="Proteomes" id="UP001189429"/>
    </source>
</evidence>
<comment type="caution">
    <text evidence="2">The sequence shown here is derived from an EMBL/GenBank/DDBJ whole genome shotgun (WGS) entry which is preliminary data.</text>
</comment>
<sequence length="309" mass="33835">MTREGLLPPNSVEMLELREAYQCALPFGSRLKMRDAGAREADVSPRLEKQGLRSPKEMPEGAAADMDAEPKLNMQSWCSCLINAGGAKVKGEGGDGIGAKAKKARQTADEDIPVPIVKLVLTNTGDIGDMGAILYAKFELPVSAPLIAVTQGAGEKCNDEATELKEKKRAGETVDHKSRGLAHLQIFMAAFGHAATRTPATGAKRAEEAKLTLAMFDVFNNELANYDSPAQVGQQVGYSRVKTHNKEENAAQMCTWLWYVKPRHKHAAAVQEWLEQLAQFEGEKELRSGPPRGPLERKLSKSIDDRNRR</sequence>
<gene>
    <name evidence="2" type="ORF">PCOR1329_LOCUS40113</name>
</gene>
<feature type="region of interest" description="Disordered" evidence="1">
    <location>
        <begin position="36"/>
        <end position="60"/>
    </location>
</feature>
<reference evidence="2" key="1">
    <citation type="submission" date="2023-10" db="EMBL/GenBank/DDBJ databases">
        <authorList>
            <person name="Chen Y."/>
            <person name="Shah S."/>
            <person name="Dougan E. K."/>
            <person name="Thang M."/>
            <person name="Chan C."/>
        </authorList>
    </citation>
    <scope>NUCLEOTIDE SEQUENCE [LARGE SCALE GENOMIC DNA]</scope>
</reference>
<evidence type="ECO:0000256" key="1">
    <source>
        <dbReference type="SAM" id="MobiDB-lite"/>
    </source>
</evidence>
<keyword evidence="3" id="KW-1185">Reference proteome</keyword>